<feature type="domain" description="AAA+ ATPase" evidence="8">
    <location>
        <begin position="30"/>
        <end position="208"/>
    </location>
</feature>
<dbReference type="SMART" id="SM00382">
    <property type="entry name" value="AAA"/>
    <property type="match status" value="1"/>
</dbReference>
<dbReference type="AlphaFoldDB" id="A0A4Y8VAJ4"/>
<gene>
    <name evidence="9" type="ORF">E4J90_27520</name>
</gene>
<dbReference type="GO" id="GO:0006826">
    <property type="term" value="P:iron ion transport"/>
    <property type="evidence" value="ECO:0007669"/>
    <property type="project" value="UniProtKB-KW"/>
</dbReference>
<evidence type="ECO:0000259" key="8">
    <source>
        <dbReference type="SMART" id="SM00382"/>
    </source>
</evidence>
<accession>A0A4Y8VAJ4</accession>
<keyword evidence="9" id="KW-0067">ATP-binding</keyword>
<evidence type="ECO:0000256" key="6">
    <source>
        <dbReference type="ARBA" id="ARBA00023065"/>
    </source>
</evidence>
<evidence type="ECO:0000313" key="9">
    <source>
        <dbReference type="EMBL" id="TFH76809.1"/>
    </source>
</evidence>
<evidence type="ECO:0000256" key="7">
    <source>
        <dbReference type="ARBA" id="ARBA00023136"/>
    </source>
</evidence>
<dbReference type="InterPro" id="IPR038729">
    <property type="entry name" value="Rad50/SbcC_AAA"/>
</dbReference>
<dbReference type="EMBL" id="SPDQ01000027">
    <property type="protein sequence ID" value="TFH76809.1"/>
    <property type="molecule type" value="Genomic_DNA"/>
</dbReference>
<evidence type="ECO:0000256" key="1">
    <source>
        <dbReference type="ARBA" id="ARBA00004202"/>
    </source>
</evidence>
<evidence type="ECO:0000256" key="5">
    <source>
        <dbReference type="ARBA" id="ARBA00023004"/>
    </source>
</evidence>
<keyword evidence="2" id="KW-0813">Transport</keyword>
<dbReference type="PANTHER" id="PTHR42771:SF2">
    <property type="entry name" value="IRON(3+)-HYDROXAMATE IMPORT ATP-BINDING PROTEIN FHUC"/>
    <property type="match status" value="1"/>
</dbReference>
<evidence type="ECO:0000256" key="3">
    <source>
        <dbReference type="ARBA" id="ARBA00022475"/>
    </source>
</evidence>
<dbReference type="PANTHER" id="PTHR42771">
    <property type="entry name" value="IRON(3+)-HYDROXAMATE IMPORT ATP-BINDING PROTEIN FHUC"/>
    <property type="match status" value="1"/>
</dbReference>
<dbReference type="GO" id="GO:0005886">
    <property type="term" value="C:plasma membrane"/>
    <property type="evidence" value="ECO:0007669"/>
    <property type="project" value="UniProtKB-SubCell"/>
</dbReference>
<keyword evidence="7" id="KW-0472">Membrane</keyword>
<keyword evidence="3" id="KW-1003">Cell membrane</keyword>
<dbReference type="GO" id="GO:0005524">
    <property type="term" value="F:ATP binding"/>
    <property type="evidence" value="ECO:0007669"/>
    <property type="project" value="UniProtKB-KW"/>
</dbReference>
<dbReference type="SUPFAM" id="SSF52540">
    <property type="entry name" value="P-loop containing nucleoside triphosphate hydrolases"/>
    <property type="match status" value="1"/>
</dbReference>
<dbReference type="InterPro" id="IPR003959">
    <property type="entry name" value="ATPase_AAA_core"/>
</dbReference>
<keyword evidence="9" id="KW-0547">Nucleotide-binding</keyword>
<keyword evidence="5" id="KW-0408">Iron</keyword>
<keyword evidence="6" id="KW-0406">Ion transport</keyword>
<reference evidence="9 10" key="1">
    <citation type="submission" date="2019-03" db="EMBL/GenBank/DDBJ databases">
        <title>Draft genome sequence of humic substances-degrading Pseudomonas kribbensis CHA-19 from forest soil.</title>
        <authorList>
            <person name="Kim D."/>
        </authorList>
    </citation>
    <scope>NUCLEOTIDE SEQUENCE [LARGE SCALE GENOMIC DNA]</scope>
    <source>
        <strain evidence="9 10">CHA-19</strain>
    </source>
</reference>
<evidence type="ECO:0000313" key="10">
    <source>
        <dbReference type="Proteomes" id="UP000297555"/>
    </source>
</evidence>
<dbReference type="GO" id="GO:0006302">
    <property type="term" value="P:double-strand break repair"/>
    <property type="evidence" value="ECO:0007669"/>
    <property type="project" value="InterPro"/>
</dbReference>
<dbReference type="InterPro" id="IPR051535">
    <property type="entry name" value="Siderophore_ABC-ATPase"/>
</dbReference>
<organism evidence="9 10">
    <name type="scientific">Pseudomonas kribbensis</name>
    <dbReference type="NCBI Taxonomy" id="1628086"/>
    <lineage>
        <taxon>Bacteria</taxon>
        <taxon>Pseudomonadati</taxon>
        <taxon>Pseudomonadota</taxon>
        <taxon>Gammaproteobacteria</taxon>
        <taxon>Pseudomonadales</taxon>
        <taxon>Pseudomonadaceae</taxon>
        <taxon>Pseudomonas</taxon>
    </lineage>
</organism>
<protein>
    <submittedName>
        <fullName evidence="9">ATP-binding cassette domain-containing protein</fullName>
    </submittedName>
</protein>
<dbReference type="RefSeq" id="WP_134828499.1">
    <property type="nucleotide sequence ID" value="NZ_SPDQ01000027.1"/>
</dbReference>
<dbReference type="Pfam" id="PF13304">
    <property type="entry name" value="AAA_21"/>
    <property type="match status" value="1"/>
</dbReference>
<sequence length="239" mass="26346">MNDLFIQQIRLKPGMTTVDCLRGLFPLEFSSSITVFIGENGSGKSTLLEALAIKLGCNPEGGGKNFNFSTENTHSNLHETLTLSKGYRKEKDVFFYRAETFYNLNTAIRKLDAEASFDPEIKTYYGGGDMHCMSHGEAMEALFQNRFKAQGLYVLDEPEASLSPLRQLVFINRVMELSSKGAQFIIATHSPLIMSIPGCDLRQISEGRSEAIAPADTDAYAVYKAVLNSSGAFIAKSTQ</sequence>
<dbReference type="Gene3D" id="3.40.50.300">
    <property type="entry name" value="P-loop containing nucleotide triphosphate hydrolases"/>
    <property type="match status" value="2"/>
</dbReference>
<evidence type="ECO:0000256" key="4">
    <source>
        <dbReference type="ARBA" id="ARBA00022496"/>
    </source>
</evidence>
<dbReference type="Proteomes" id="UP000297555">
    <property type="component" value="Unassembled WGS sequence"/>
</dbReference>
<dbReference type="OrthoDB" id="9784297at2"/>
<dbReference type="Pfam" id="PF13476">
    <property type="entry name" value="AAA_23"/>
    <property type="match status" value="1"/>
</dbReference>
<keyword evidence="4" id="KW-0410">Iron transport</keyword>
<evidence type="ECO:0000256" key="2">
    <source>
        <dbReference type="ARBA" id="ARBA00022448"/>
    </source>
</evidence>
<dbReference type="InterPro" id="IPR027417">
    <property type="entry name" value="P-loop_NTPase"/>
</dbReference>
<dbReference type="InterPro" id="IPR003593">
    <property type="entry name" value="AAA+_ATPase"/>
</dbReference>
<proteinExistence type="predicted"/>
<comment type="subcellular location">
    <subcellularLocation>
        <location evidence="1">Cell membrane</location>
        <topology evidence="1">Peripheral membrane protein</topology>
    </subcellularLocation>
</comment>
<dbReference type="GO" id="GO:0016887">
    <property type="term" value="F:ATP hydrolysis activity"/>
    <property type="evidence" value="ECO:0007669"/>
    <property type="project" value="InterPro"/>
</dbReference>
<comment type="caution">
    <text evidence="9">The sequence shown here is derived from an EMBL/GenBank/DDBJ whole genome shotgun (WGS) entry which is preliminary data.</text>
</comment>
<name>A0A4Y8VAJ4_9PSED</name>